<feature type="region of interest" description="Disordered" evidence="1">
    <location>
        <begin position="1"/>
        <end position="54"/>
    </location>
</feature>
<dbReference type="OrthoDB" id="10575001at2759"/>
<proteinExistence type="predicted"/>
<keyword evidence="2" id="KW-0472">Membrane</keyword>
<keyword evidence="4" id="KW-1185">Reference proteome</keyword>
<dbReference type="Proteomes" id="UP000444721">
    <property type="component" value="Unassembled WGS sequence"/>
</dbReference>
<feature type="compositionally biased region" description="Polar residues" evidence="1">
    <location>
        <begin position="201"/>
        <end position="223"/>
    </location>
</feature>
<sequence>MNILSGLFGRTDHTRSSSKNKASSNTTPLSVDESYDDESSSLDYYDDDEVHEEEAALMSPNCALEHADDQQFLHNHPTMKKGLSSDVPSNHHHATTTKASMAAANPNSSSDNFTSVSSLNQVSCSNNNKSLLASVHLTQPSDMDMSMLSSLKADIGFISKAPQKAHPACAVGVFELSNLSSFRPPPSLHEEEDGMVVQPLSSSSQENHFLSTPTKNPRVFSQHSDVEPESEDGLSSYSLPSSCKSDRMIYTQFNHNLNTSGGSSSIRRMKTNGSYSSKSHVVARKEYLALTNSLQSFLKELSEQVLSHHALTEKAMNRMLKEDHQIQGTMMNEWREHVERDVKEHLKELKTFVQDQYENTRTVCQHHFETLMSNHDEKQKECIRELQIVIENNRQEIKTLKLLVAGIIGLSLLCVIGQIYCISSTNHR</sequence>
<dbReference type="VEuPathDB" id="AmoebaDB:FDP41_006791"/>
<keyword evidence="2" id="KW-0812">Transmembrane</keyword>
<keyword evidence="2" id="KW-1133">Transmembrane helix</keyword>
<dbReference type="VEuPathDB" id="AmoebaDB:NfTy_075300"/>
<dbReference type="RefSeq" id="XP_044558894.1">
    <property type="nucleotide sequence ID" value="XM_044710464.1"/>
</dbReference>
<evidence type="ECO:0000256" key="1">
    <source>
        <dbReference type="SAM" id="MobiDB-lite"/>
    </source>
</evidence>
<feature type="region of interest" description="Disordered" evidence="1">
    <location>
        <begin position="201"/>
        <end position="238"/>
    </location>
</feature>
<protein>
    <submittedName>
        <fullName evidence="3">Uncharacterized protein</fullName>
    </submittedName>
</protein>
<organism evidence="3 4">
    <name type="scientific">Naegleria fowleri</name>
    <name type="common">Brain eating amoeba</name>
    <dbReference type="NCBI Taxonomy" id="5763"/>
    <lineage>
        <taxon>Eukaryota</taxon>
        <taxon>Discoba</taxon>
        <taxon>Heterolobosea</taxon>
        <taxon>Tetramitia</taxon>
        <taxon>Eutetramitia</taxon>
        <taxon>Vahlkampfiidae</taxon>
        <taxon>Naegleria</taxon>
    </lineage>
</organism>
<accession>A0A6A5BIA9</accession>
<evidence type="ECO:0000256" key="2">
    <source>
        <dbReference type="SAM" id="Phobius"/>
    </source>
</evidence>
<comment type="caution">
    <text evidence="3">The sequence shown here is derived from an EMBL/GenBank/DDBJ whole genome shotgun (WGS) entry which is preliminary data.</text>
</comment>
<feature type="compositionally biased region" description="Acidic residues" evidence="1">
    <location>
        <begin position="33"/>
        <end position="52"/>
    </location>
</feature>
<feature type="transmembrane region" description="Helical" evidence="2">
    <location>
        <begin position="402"/>
        <end position="422"/>
    </location>
</feature>
<evidence type="ECO:0000313" key="3">
    <source>
        <dbReference type="EMBL" id="KAF0974181.1"/>
    </source>
</evidence>
<dbReference type="VEuPathDB" id="AmoebaDB:NF0045340"/>
<name>A0A6A5BIA9_NAEFO</name>
<evidence type="ECO:0000313" key="4">
    <source>
        <dbReference type="Proteomes" id="UP000444721"/>
    </source>
</evidence>
<reference evidence="3 4" key="1">
    <citation type="journal article" date="2019" name="Sci. Rep.">
        <title>Nanopore sequencing improves the draft genome of the human pathogenic amoeba Naegleria fowleri.</title>
        <authorList>
            <person name="Liechti N."/>
            <person name="Schurch N."/>
            <person name="Bruggmann R."/>
            <person name="Wittwer M."/>
        </authorList>
    </citation>
    <scope>NUCLEOTIDE SEQUENCE [LARGE SCALE GENOMIC DNA]</scope>
    <source>
        <strain evidence="3 4">ATCC 30894</strain>
    </source>
</reference>
<feature type="region of interest" description="Disordered" evidence="1">
    <location>
        <begin position="76"/>
        <end position="117"/>
    </location>
</feature>
<dbReference type="GeneID" id="68114009"/>
<feature type="compositionally biased region" description="Low complexity" evidence="1">
    <location>
        <begin position="99"/>
        <end position="117"/>
    </location>
</feature>
<dbReference type="EMBL" id="VFQX01000053">
    <property type="protein sequence ID" value="KAF0974181.1"/>
    <property type="molecule type" value="Genomic_DNA"/>
</dbReference>
<dbReference type="AlphaFoldDB" id="A0A6A5BIA9"/>
<feature type="compositionally biased region" description="Low complexity" evidence="1">
    <location>
        <begin position="17"/>
        <end position="32"/>
    </location>
</feature>
<gene>
    <name evidence="3" type="ORF">FDP41_006791</name>
</gene>